<organism evidence="1 2">
    <name type="scientific">Alternaria arborescens</name>
    <dbReference type="NCBI Taxonomy" id="156630"/>
    <lineage>
        <taxon>Eukaryota</taxon>
        <taxon>Fungi</taxon>
        <taxon>Dikarya</taxon>
        <taxon>Ascomycota</taxon>
        <taxon>Pezizomycotina</taxon>
        <taxon>Dothideomycetes</taxon>
        <taxon>Pleosporomycetidae</taxon>
        <taxon>Pleosporales</taxon>
        <taxon>Pleosporineae</taxon>
        <taxon>Pleosporaceae</taxon>
        <taxon>Alternaria</taxon>
        <taxon>Alternaria sect. Alternaria</taxon>
    </lineage>
</organism>
<comment type="caution">
    <text evidence="1">The sequence shown here is derived from an EMBL/GenBank/DDBJ whole genome shotgun (WGS) entry which is preliminary data.</text>
</comment>
<dbReference type="AlphaFoldDB" id="A0A4Q4QPA6"/>
<proteinExistence type="predicted"/>
<accession>A0A4Q4QPA6</accession>
<sequence length="267" mass="30290">MEIQISDEVIPSRSMSPTLYDLLGIPKGIPFPSKQDISMLGPDTYLKVSTPAKFPNTVDENKAIQLLLQSGLTPEQIIDFVKIHKASKETGNHEALDIISGVQANELLERIHGVESRLVSAAPTSSNIFVFTARPTSIRFMREPSEDFDKKPDASFQGASRVYTTIMERHKSRNVPESVTMSEAMDIPGPVKTHRRGCPGNCWNCKPRELKPRTYWTSFKKFREHYKVHLEDHGVEGHRWQCHLCDHDSFGGNGHDLMQHLWDAHFN</sequence>
<evidence type="ECO:0000313" key="1">
    <source>
        <dbReference type="EMBL" id="RYO45220.1"/>
    </source>
</evidence>
<keyword evidence="2" id="KW-1185">Reference proteome</keyword>
<protein>
    <submittedName>
        <fullName evidence="1">Uncharacterized protein</fullName>
    </submittedName>
</protein>
<dbReference type="EMBL" id="PEJP01000054">
    <property type="protein sequence ID" value="RYO45220.1"/>
    <property type="molecule type" value="Genomic_DNA"/>
</dbReference>
<reference evidence="2" key="1">
    <citation type="journal article" date="2019" name="bioRxiv">
        <title>Genomics, evolutionary history and diagnostics of the Alternaria alternata species group including apple and Asian pear pathotypes.</title>
        <authorList>
            <person name="Armitage A.D."/>
            <person name="Cockerton H.M."/>
            <person name="Sreenivasaprasad S."/>
            <person name="Woodhall J.W."/>
            <person name="Lane C.R."/>
            <person name="Harrison R.J."/>
            <person name="Clarkson J.P."/>
        </authorList>
    </citation>
    <scope>NUCLEOTIDE SEQUENCE [LARGE SCALE GENOMIC DNA]</scope>
    <source>
        <strain evidence="2">RGR 97.0016</strain>
    </source>
</reference>
<name>A0A4Q4QPA6_9PLEO</name>
<evidence type="ECO:0000313" key="2">
    <source>
        <dbReference type="Proteomes" id="UP000293823"/>
    </source>
</evidence>
<dbReference type="OrthoDB" id="3681171at2759"/>
<gene>
    <name evidence="1" type="ORF">AA0113_g10532</name>
</gene>
<dbReference type="Proteomes" id="UP000293823">
    <property type="component" value="Unassembled WGS sequence"/>
</dbReference>